<feature type="transmembrane region" description="Helical" evidence="1">
    <location>
        <begin position="261"/>
        <end position="282"/>
    </location>
</feature>
<dbReference type="Proteomes" id="UP001370490">
    <property type="component" value="Unassembled WGS sequence"/>
</dbReference>
<feature type="transmembrane region" description="Helical" evidence="1">
    <location>
        <begin position="176"/>
        <end position="208"/>
    </location>
</feature>
<feature type="transmembrane region" description="Helical" evidence="1">
    <location>
        <begin position="229"/>
        <end position="249"/>
    </location>
</feature>
<dbReference type="AlphaFoldDB" id="A0AAN8VYD0"/>
<proteinExistence type="predicted"/>
<evidence type="ECO:0008006" key="4">
    <source>
        <dbReference type="Google" id="ProtNLM"/>
    </source>
</evidence>
<evidence type="ECO:0000313" key="3">
    <source>
        <dbReference type="Proteomes" id="UP001370490"/>
    </source>
</evidence>
<keyword evidence="1" id="KW-0472">Membrane</keyword>
<feature type="transmembrane region" description="Helical" evidence="1">
    <location>
        <begin position="142"/>
        <end position="170"/>
    </location>
</feature>
<feature type="transmembrane region" description="Helical" evidence="1">
    <location>
        <begin position="96"/>
        <end position="121"/>
    </location>
</feature>
<evidence type="ECO:0000256" key="1">
    <source>
        <dbReference type="SAM" id="Phobius"/>
    </source>
</evidence>
<dbReference type="EMBL" id="JBAMMX010000005">
    <property type="protein sequence ID" value="KAK6939964.1"/>
    <property type="molecule type" value="Genomic_DNA"/>
</dbReference>
<comment type="caution">
    <text evidence="2">The sequence shown here is derived from an EMBL/GenBank/DDBJ whole genome shotgun (WGS) entry which is preliminary data.</text>
</comment>
<evidence type="ECO:0000313" key="2">
    <source>
        <dbReference type="EMBL" id="KAK6939964.1"/>
    </source>
</evidence>
<keyword evidence="3" id="KW-1185">Reference proteome</keyword>
<sequence length="332" mass="37464">MNREQKEMQFLGVYGILKESYKIILTCQKIFTQITLALILPLSLVFLANIQISELLFSDIVGNTVVRDDTPAGTQNYKNLSDLLSSEWTVFWLFKLVYFIFVLIFSLLSTSAVVYTIASIYTGRDVTFQRVMSVVPRVWKRLMITFFAIFVLIFCYIFIAVLVIVIFIISLSSTKILVPISIALLIVFISGLVYLSVVWQLATVVSVLEDACGFQAMKKSRNLLRGKMGVAVAIFIKLGISQLVTLAVFEKLFVHGDSLGLVSRGVLGVLCLALVVKLFLLVRVVQTVLYLVCKSYHHENVDKSILSDHLEVFHGEYVPLKEKDVQLEHVYV</sequence>
<dbReference type="PANTHER" id="PTHR33133:SF51">
    <property type="entry name" value="THH1_TOM1_TOM3 DOMAIN-CONTAINING PROTEIN"/>
    <property type="match status" value="1"/>
</dbReference>
<feature type="transmembrane region" description="Helical" evidence="1">
    <location>
        <begin position="30"/>
        <end position="52"/>
    </location>
</feature>
<keyword evidence="1" id="KW-0812">Transmembrane</keyword>
<name>A0AAN8VYD0_9MAGN</name>
<gene>
    <name evidence="2" type="ORF">RJ641_029495</name>
</gene>
<protein>
    <recommendedName>
        <fullName evidence="4">Transmembrane protein</fullName>
    </recommendedName>
</protein>
<accession>A0AAN8VYD0</accession>
<organism evidence="2 3">
    <name type="scientific">Dillenia turbinata</name>
    <dbReference type="NCBI Taxonomy" id="194707"/>
    <lineage>
        <taxon>Eukaryota</taxon>
        <taxon>Viridiplantae</taxon>
        <taxon>Streptophyta</taxon>
        <taxon>Embryophyta</taxon>
        <taxon>Tracheophyta</taxon>
        <taxon>Spermatophyta</taxon>
        <taxon>Magnoliopsida</taxon>
        <taxon>eudicotyledons</taxon>
        <taxon>Gunneridae</taxon>
        <taxon>Pentapetalae</taxon>
        <taxon>Dilleniales</taxon>
        <taxon>Dilleniaceae</taxon>
        <taxon>Dillenia</taxon>
    </lineage>
</organism>
<dbReference type="PANTHER" id="PTHR33133">
    <property type="entry name" value="OS08G0107100 PROTEIN-RELATED"/>
    <property type="match status" value="1"/>
</dbReference>
<keyword evidence="1" id="KW-1133">Transmembrane helix</keyword>
<reference evidence="2 3" key="1">
    <citation type="submission" date="2023-12" db="EMBL/GenBank/DDBJ databases">
        <title>A high-quality genome assembly for Dillenia turbinata (Dilleniales).</title>
        <authorList>
            <person name="Chanderbali A."/>
        </authorList>
    </citation>
    <scope>NUCLEOTIDE SEQUENCE [LARGE SCALE GENOMIC DNA]</scope>
    <source>
        <strain evidence="2">LSX21</strain>
        <tissue evidence="2">Leaf</tissue>
    </source>
</reference>